<accession>A0ABD0L342</accession>
<gene>
    <name evidence="1" type="ORF">BaRGS_00015367</name>
</gene>
<name>A0ABD0L342_9CAEN</name>
<evidence type="ECO:0000313" key="2">
    <source>
        <dbReference type="Proteomes" id="UP001519460"/>
    </source>
</evidence>
<comment type="caution">
    <text evidence="1">The sequence shown here is derived from an EMBL/GenBank/DDBJ whole genome shotgun (WGS) entry which is preliminary data.</text>
</comment>
<organism evidence="1 2">
    <name type="scientific">Batillaria attramentaria</name>
    <dbReference type="NCBI Taxonomy" id="370345"/>
    <lineage>
        <taxon>Eukaryota</taxon>
        <taxon>Metazoa</taxon>
        <taxon>Spiralia</taxon>
        <taxon>Lophotrochozoa</taxon>
        <taxon>Mollusca</taxon>
        <taxon>Gastropoda</taxon>
        <taxon>Caenogastropoda</taxon>
        <taxon>Sorbeoconcha</taxon>
        <taxon>Cerithioidea</taxon>
        <taxon>Batillariidae</taxon>
        <taxon>Batillaria</taxon>
    </lineage>
</organism>
<dbReference type="AlphaFoldDB" id="A0ABD0L342"/>
<reference evidence="1 2" key="1">
    <citation type="journal article" date="2023" name="Sci. Data">
        <title>Genome assembly of the Korean intertidal mud-creeper Batillaria attramentaria.</title>
        <authorList>
            <person name="Patra A.K."/>
            <person name="Ho P.T."/>
            <person name="Jun S."/>
            <person name="Lee S.J."/>
            <person name="Kim Y."/>
            <person name="Won Y.J."/>
        </authorList>
    </citation>
    <scope>NUCLEOTIDE SEQUENCE [LARGE SCALE GENOMIC DNA]</scope>
    <source>
        <strain evidence="1">Wonlab-2016</strain>
    </source>
</reference>
<dbReference type="Proteomes" id="UP001519460">
    <property type="component" value="Unassembled WGS sequence"/>
</dbReference>
<keyword evidence="2" id="KW-1185">Reference proteome</keyword>
<proteinExistence type="predicted"/>
<evidence type="ECO:0000313" key="1">
    <source>
        <dbReference type="EMBL" id="KAK7493467.1"/>
    </source>
</evidence>
<dbReference type="EMBL" id="JACVVK020000093">
    <property type="protein sequence ID" value="KAK7493467.1"/>
    <property type="molecule type" value="Genomic_DNA"/>
</dbReference>
<feature type="non-terminal residue" evidence="1">
    <location>
        <position position="1"/>
    </location>
</feature>
<protein>
    <submittedName>
        <fullName evidence="1">Uncharacterized protein</fullName>
    </submittedName>
</protein>
<sequence>LEGDIRRKKKYREGVILPVPLPKQLLPISIPHAQGFGNKINIFRNQHEPLSLSCSARGFQQPLASERGLYSHARVSFPTIRKRYFVTEEGKKRFVPQNSGTSAIAELTAAASLHRLVLIGTLDPNVFMTSALIRFSHMSEVMRS</sequence>